<evidence type="ECO:0000313" key="3">
    <source>
        <dbReference type="Proteomes" id="UP000292447"/>
    </source>
</evidence>
<name>A0A4P6XR91_9ASCO</name>
<sequence length="366" mass="41758">MLSQEDIVLPSSPLFPDKSFWEKSLRDFATLERSQICPDSLLKERTPRTEDVLQVSISRQVHHSPIIKQESDCGFSQPDYVYTSAAEGTSGGHAIHLLFSTPKFPDWDALWEGITNTSLVKTRPQSPIDSPELPENDVIPSPGDKGAMMRVVEVLQPIPVRKHAPVINDTRKRKDRQKSLYFVTIKITKRKSFLGVINHSGPDKEYRLPVFAKLKPLKMMIESGKYHMGISDGRSIDTDSAKNTKKRYDSRLTRQQLAFVLGVEGYDISLVKDLETIILDMCTQLCGLKIGESSWSRSVSQKLRKASVAKVYKFAKLYFPSFTMDNILTIIKRGAYTRTQEFLRRRRRRERKYANMNSLPSETSPN</sequence>
<accession>A0A4P6XR91</accession>
<reference evidence="3" key="1">
    <citation type="submission" date="2019-03" db="EMBL/GenBank/DDBJ databases">
        <title>Snf2 controls pulcherriminic acid biosynthesis and connects pigmentation and antifungal activity of the yeast Metschnikowia pulcherrima.</title>
        <authorList>
            <person name="Gore-Lloyd D."/>
            <person name="Sumann I."/>
            <person name="Brachmann A.O."/>
            <person name="Schneeberger K."/>
            <person name="Ortiz-Merino R.A."/>
            <person name="Moreno-Beltran M."/>
            <person name="Schlaefli M."/>
            <person name="Kirner P."/>
            <person name="Santos Kron A."/>
            <person name="Wolfe K.H."/>
            <person name="Piel J."/>
            <person name="Ahrens C.H."/>
            <person name="Henk D."/>
            <person name="Freimoser F.M."/>
        </authorList>
    </citation>
    <scope>NUCLEOTIDE SEQUENCE [LARGE SCALE GENOMIC DNA]</scope>
    <source>
        <strain evidence="3">APC 1.2</strain>
    </source>
</reference>
<gene>
    <name evidence="2" type="ORF">METSCH_D03090</name>
</gene>
<dbReference type="AlphaFoldDB" id="A0A4P6XR91"/>
<dbReference type="EMBL" id="CP034459">
    <property type="protein sequence ID" value="QBM89245.1"/>
    <property type="molecule type" value="Genomic_DNA"/>
</dbReference>
<proteinExistence type="predicted"/>
<evidence type="ECO:0000313" key="2">
    <source>
        <dbReference type="EMBL" id="QBM89245.1"/>
    </source>
</evidence>
<keyword evidence="3" id="KW-1185">Reference proteome</keyword>
<evidence type="ECO:0000256" key="1">
    <source>
        <dbReference type="SAM" id="MobiDB-lite"/>
    </source>
</evidence>
<organism evidence="2 3">
    <name type="scientific">Metschnikowia aff. pulcherrima</name>
    <dbReference type="NCBI Taxonomy" id="2163413"/>
    <lineage>
        <taxon>Eukaryota</taxon>
        <taxon>Fungi</taxon>
        <taxon>Dikarya</taxon>
        <taxon>Ascomycota</taxon>
        <taxon>Saccharomycotina</taxon>
        <taxon>Pichiomycetes</taxon>
        <taxon>Metschnikowiaceae</taxon>
        <taxon>Metschnikowia</taxon>
    </lineage>
</organism>
<dbReference type="Proteomes" id="UP000292447">
    <property type="component" value="Chromosome IV"/>
</dbReference>
<feature type="region of interest" description="Disordered" evidence="1">
    <location>
        <begin position="121"/>
        <end position="144"/>
    </location>
</feature>
<protein>
    <submittedName>
        <fullName evidence="2">Uncharacterized protein</fullName>
    </submittedName>
</protein>